<dbReference type="EMBL" id="JAQQWI010000009">
    <property type="protein sequence ID" value="KAK8023199.1"/>
    <property type="molecule type" value="Genomic_DNA"/>
</dbReference>
<reference evidence="2 3" key="1">
    <citation type="submission" date="2023-01" db="EMBL/GenBank/DDBJ databases">
        <title>Analysis of 21 Apiospora genomes using comparative genomics revels a genus with tremendous synthesis potential of carbohydrate active enzymes and secondary metabolites.</title>
        <authorList>
            <person name="Sorensen T."/>
        </authorList>
    </citation>
    <scope>NUCLEOTIDE SEQUENCE [LARGE SCALE GENOMIC DNA]</scope>
    <source>
        <strain evidence="2 3">CBS 20057</strain>
    </source>
</reference>
<organism evidence="2 3">
    <name type="scientific">Apiospora marii</name>
    <dbReference type="NCBI Taxonomy" id="335849"/>
    <lineage>
        <taxon>Eukaryota</taxon>
        <taxon>Fungi</taxon>
        <taxon>Dikarya</taxon>
        <taxon>Ascomycota</taxon>
        <taxon>Pezizomycotina</taxon>
        <taxon>Sordariomycetes</taxon>
        <taxon>Xylariomycetidae</taxon>
        <taxon>Amphisphaeriales</taxon>
        <taxon>Apiosporaceae</taxon>
        <taxon>Apiospora</taxon>
    </lineage>
</organism>
<gene>
    <name evidence="2" type="ORF">PG991_007080</name>
</gene>
<evidence type="ECO:0000313" key="2">
    <source>
        <dbReference type="EMBL" id="KAK8023199.1"/>
    </source>
</evidence>
<feature type="region of interest" description="Disordered" evidence="1">
    <location>
        <begin position="121"/>
        <end position="163"/>
    </location>
</feature>
<comment type="caution">
    <text evidence="2">The sequence shown here is derived from an EMBL/GenBank/DDBJ whole genome shotgun (WGS) entry which is preliminary data.</text>
</comment>
<evidence type="ECO:0008006" key="4">
    <source>
        <dbReference type="Google" id="ProtNLM"/>
    </source>
</evidence>
<evidence type="ECO:0000256" key="1">
    <source>
        <dbReference type="SAM" id="MobiDB-lite"/>
    </source>
</evidence>
<dbReference type="Proteomes" id="UP001396898">
    <property type="component" value="Unassembled WGS sequence"/>
</dbReference>
<evidence type="ECO:0000313" key="3">
    <source>
        <dbReference type="Proteomes" id="UP001396898"/>
    </source>
</evidence>
<protein>
    <recommendedName>
        <fullName evidence="4">Stc1 domain-containing protein</fullName>
    </recommendedName>
</protein>
<accession>A0ABR1RZ43</accession>
<proteinExistence type="predicted"/>
<sequence>MLKSKRRKGAVEASSRFCVDCGIEKHTQVGGNGNTMSVVSRYLPGNFVTIGGVRHVVCIECREFGLAAQAMQYPPTFTLIGNVCRGNGYLGPLRKPILGDYTQYCKKCWDPIQKRLTDEQMEREKQSRREEKAAERAARVAAYGRSPLEPSSPVSGDDDDRDYTMYCSDESFLYNSDRY</sequence>
<name>A0ABR1RZ43_9PEZI</name>
<keyword evidence="3" id="KW-1185">Reference proteome</keyword>
<feature type="compositionally biased region" description="Basic and acidic residues" evidence="1">
    <location>
        <begin position="121"/>
        <end position="138"/>
    </location>
</feature>